<dbReference type="Proteomes" id="UP000007350">
    <property type="component" value="Unassembled WGS sequence"/>
</dbReference>
<feature type="compositionally biased region" description="Basic and acidic residues" evidence="1">
    <location>
        <begin position="226"/>
        <end position="236"/>
    </location>
</feature>
<dbReference type="EMBL" id="AHKC01012754">
    <property type="protein sequence ID" value="EKF29698.1"/>
    <property type="molecule type" value="Genomic_DNA"/>
</dbReference>
<comment type="caution">
    <text evidence="2">The sequence shown here is derived from an EMBL/GenBank/DDBJ whole genome shotgun (WGS) entry which is preliminary data.</text>
</comment>
<evidence type="ECO:0000313" key="2">
    <source>
        <dbReference type="EMBL" id="EKF29698.1"/>
    </source>
</evidence>
<evidence type="ECO:0000256" key="1">
    <source>
        <dbReference type="SAM" id="MobiDB-lite"/>
    </source>
</evidence>
<dbReference type="OrthoDB" id="10520872at2759"/>
<dbReference type="GO" id="GO:0003746">
    <property type="term" value="F:translation elongation factor activity"/>
    <property type="evidence" value="ECO:0007669"/>
    <property type="project" value="UniProtKB-KW"/>
</dbReference>
<protein>
    <submittedName>
        <fullName evidence="2">Selenocysteine-tRNA-specific elongation factor, putative</fullName>
    </submittedName>
</protein>
<keyword evidence="3" id="KW-1185">Reference proteome</keyword>
<sequence>MAGYFPDVWVRFWATTFPSPNAFDFSHLPLDEHSATEEGKPRFCAFDVSGRPTRLWNEGVAGIVVDLRGAHNYWQQADDQAKLVFDSLVAWVGVLETKRELPDLFLKLSTRLLQAFRLQLMMAPEPGIPLYKPRARPPTAVREADAYAGATPPLAKRRGAQRTPRRQRRGICGHDATTRSSRDAFTKNYFQRGRPLKTVRGLPAACEGGRGRPHSLRRPSPSRTGVEPHRTADAPHELPNCSTQSTTREMGLIRQIRSSVARQITDIPALVRLYEESERGGSRGVCAVSVGAENVPSGAICKLLLHARTTDQRGELRGLFDGDSRCGAIDPTAARQDAAVPVAKESNPAGHGDSQVTKNCVAIGDEAGAPRQRNRGTDISAAGPTERNVLFFDLRG</sequence>
<reference evidence="2 3" key="1">
    <citation type="journal article" date="2012" name="BMC Genomics">
        <title>Comparative genomic analysis of human infective Trypanosoma cruzi lineages with the bat-restricted subspecies T. cruzi marinkellei.</title>
        <authorList>
            <person name="Franzen O."/>
            <person name="Talavera-Lopez C."/>
            <person name="Ochaya S."/>
            <person name="Butler C.E."/>
            <person name="Messenger L.A."/>
            <person name="Lewis M.D."/>
            <person name="Llewellyn M.S."/>
            <person name="Marinkelle C.J."/>
            <person name="Tyler K.M."/>
            <person name="Miles M.A."/>
            <person name="Andersson B."/>
        </authorList>
    </citation>
    <scope>NUCLEOTIDE SEQUENCE [LARGE SCALE GENOMIC DNA]</scope>
    <source>
        <strain evidence="2 3">B7</strain>
    </source>
</reference>
<accession>K2M3Z9</accession>
<organism evidence="2 3">
    <name type="scientific">Trypanosoma cruzi marinkellei</name>
    <dbReference type="NCBI Taxonomy" id="85056"/>
    <lineage>
        <taxon>Eukaryota</taxon>
        <taxon>Discoba</taxon>
        <taxon>Euglenozoa</taxon>
        <taxon>Kinetoplastea</taxon>
        <taxon>Metakinetoplastina</taxon>
        <taxon>Trypanosomatida</taxon>
        <taxon>Trypanosomatidae</taxon>
        <taxon>Trypanosoma</taxon>
        <taxon>Schizotrypanum</taxon>
    </lineage>
</organism>
<keyword evidence="2" id="KW-0251">Elongation factor</keyword>
<evidence type="ECO:0000313" key="3">
    <source>
        <dbReference type="Proteomes" id="UP000007350"/>
    </source>
</evidence>
<dbReference type="AlphaFoldDB" id="K2M3Z9"/>
<proteinExistence type="predicted"/>
<keyword evidence="2" id="KW-0648">Protein biosynthesis</keyword>
<feature type="region of interest" description="Disordered" evidence="1">
    <location>
        <begin position="201"/>
        <end position="246"/>
    </location>
</feature>
<name>K2M3Z9_TRYCR</name>
<gene>
    <name evidence="2" type="ORF">MOQ_006504</name>
</gene>